<evidence type="ECO:0000259" key="8">
    <source>
        <dbReference type="PROSITE" id="PS50198"/>
    </source>
</evidence>
<dbReference type="Gene3D" id="1.10.4030.10">
    <property type="entry name" value="Porin chaperone SurA, peptide-binding domain"/>
    <property type="match status" value="1"/>
</dbReference>
<evidence type="ECO:0000256" key="4">
    <source>
        <dbReference type="ARBA" id="ARBA00023110"/>
    </source>
</evidence>
<evidence type="ECO:0000256" key="7">
    <source>
        <dbReference type="SAM" id="SignalP"/>
    </source>
</evidence>
<proteinExistence type="predicted"/>
<dbReference type="Proteomes" id="UP000030014">
    <property type="component" value="Unassembled WGS sequence"/>
</dbReference>
<evidence type="ECO:0000256" key="3">
    <source>
        <dbReference type="ARBA" id="ARBA00022729"/>
    </source>
</evidence>
<dbReference type="PROSITE" id="PS51257">
    <property type="entry name" value="PROKAR_LIPOPROTEIN"/>
    <property type="match status" value="1"/>
</dbReference>
<dbReference type="InterPro" id="IPR000297">
    <property type="entry name" value="PPIase_PpiC"/>
</dbReference>
<evidence type="ECO:0000256" key="6">
    <source>
        <dbReference type="PROSITE-ProRule" id="PRU00278"/>
    </source>
</evidence>
<feature type="chain" id="PRO_5038989824" description="peptidylprolyl isomerase" evidence="7">
    <location>
        <begin position="23"/>
        <end position="348"/>
    </location>
</feature>
<accession>A0A0A0I3S4</accession>
<keyword evidence="4 6" id="KW-0697">Rotamase</keyword>
<dbReference type="Gene3D" id="3.10.50.40">
    <property type="match status" value="1"/>
</dbReference>
<keyword evidence="3 7" id="KW-0732">Signal</keyword>
<reference evidence="9 10" key="1">
    <citation type="submission" date="2014-01" db="EMBL/GenBank/DDBJ databases">
        <title>Plasmidome dynamics in the species complex Clostridium novyi sensu lato converts strains of independent lineages into distinctly different pathogens.</title>
        <authorList>
            <person name="Skarin H."/>
            <person name="Segerman B."/>
        </authorList>
    </citation>
    <scope>NUCLEOTIDE SEQUENCE [LARGE SCALE GENOMIC DNA]</scope>
    <source>
        <strain evidence="9 10">DC5</strain>
    </source>
</reference>
<sequence length="348" mass="39588">MRNIRKLVATAVLCVFTMSAVGCSMIEKTPEAIKKTVVAKVGDTKITKGELDSHFGVKRYLDQFKQQYGENFEQNPQVKEQVKQIKIAGAKQIASQEALKQEAEKLKLVPNDQELKKQMDKKIEEFKKEQNIKDDKGLDSALKMSGLQKSDFEKLIKDNIIIEKLQNELTKNIKVDDKEIENYYNTNKDKYPKDPKNPTKIHVAHIILQAKTPEDDAKAKDEIKSIKEELNKGADFAVLAKKYSQDGSKDKGGDLGTVPAVNSRFDQDFMNVALTLKDGQISDPVKTQFGYHIIKMIKREEAPCKTLAEVKSQVKENILQNKKNELIKNKFKEIQDKANIKIYEDKIA</sequence>
<dbReference type="SUPFAM" id="SSF109998">
    <property type="entry name" value="Triger factor/SurA peptide-binding domain-like"/>
    <property type="match status" value="1"/>
</dbReference>
<evidence type="ECO:0000313" key="10">
    <source>
        <dbReference type="Proteomes" id="UP000030014"/>
    </source>
</evidence>
<dbReference type="RefSeq" id="WP_039256826.1">
    <property type="nucleotide sequence ID" value="NZ_JDRY01000087.1"/>
</dbReference>
<dbReference type="Pfam" id="PF13624">
    <property type="entry name" value="SurA_N_3"/>
    <property type="match status" value="1"/>
</dbReference>
<dbReference type="EMBL" id="JDRY01000087">
    <property type="protein sequence ID" value="KGM96049.1"/>
    <property type="molecule type" value="Genomic_DNA"/>
</dbReference>
<dbReference type="GO" id="GO:0003755">
    <property type="term" value="F:peptidyl-prolyl cis-trans isomerase activity"/>
    <property type="evidence" value="ECO:0007669"/>
    <property type="project" value="UniProtKB-KW"/>
</dbReference>
<dbReference type="EC" id="5.2.1.8" evidence="2"/>
<dbReference type="PROSITE" id="PS01096">
    <property type="entry name" value="PPIC_PPIASE_1"/>
    <property type="match status" value="1"/>
</dbReference>
<dbReference type="InterPro" id="IPR050245">
    <property type="entry name" value="PrsA_foldase"/>
</dbReference>
<evidence type="ECO:0000256" key="1">
    <source>
        <dbReference type="ARBA" id="ARBA00000971"/>
    </source>
</evidence>
<evidence type="ECO:0000256" key="2">
    <source>
        <dbReference type="ARBA" id="ARBA00013194"/>
    </source>
</evidence>
<keyword evidence="5 6" id="KW-0413">Isomerase</keyword>
<dbReference type="InterPro" id="IPR023058">
    <property type="entry name" value="PPIase_PpiC_CS"/>
</dbReference>
<dbReference type="NCBIfam" id="NF000809">
    <property type="entry name" value="PRK00059.1"/>
    <property type="match status" value="1"/>
</dbReference>
<name>A0A0A0I3S4_CLOBO</name>
<evidence type="ECO:0000256" key="5">
    <source>
        <dbReference type="ARBA" id="ARBA00023235"/>
    </source>
</evidence>
<comment type="catalytic activity">
    <reaction evidence="1">
        <text>[protein]-peptidylproline (omega=180) = [protein]-peptidylproline (omega=0)</text>
        <dbReference type="Rhea" id="RHEA:16237"/>
        <dbReference type="Rhea" id="RHEA-COMP:10747"/>
        <dbReference type="Rhea" id="RHEA-COMP:10748"/>
        <dbReference type="ChEBI" id="CHEBI:83833"/>
        <dbReference type="ChEBI" id="CHEBI:83834"/>
        <dbReference type="EC" id="5.2.1.8"/>
    </reaction>
</comment>
<dbReference type="PANTHER" id="PTHR47245:SF1">
    <property type="entry name" value="FOLDASE PROTEIN PRSA"/>
    <property type="match status" value="1"/>
</dbReference>
<dbReference type="PANTHER" id="PTHR47245">
    <property type="entry name" value="PEPTIDYLPROLYL ISOMERASE"/>
    <property type="match status" value="1"/>
</dbReference>
<dbReference type="InterPro" id="IPR046357">
    <property type="entry name" value="PPIase_dom_sf"/>
</dbReference>
<gene>
    <name evidence="9" type="ORF">Z955_13665</name>
</gene>
<feature type="domain" description="PpiC" evidence="8">
    <location>
        <begin position="198"/>
        <end position="298"/>
    </location>
</feature>
<evidence type="ECO:0000313" key="9">
    <source>
        <dbReference type="EMBL" id="KGM96049.1"/>
    </source>
</evidence>
<organism evidence="9 10">
    <name type="scientific">Clostridium botulinum C/D str. DC5</name>
    <dbReference type="NCBI Taxonomy" id="1443128"/>
    <lineage>
        <taxon>Bacteria</taxon>
        <taxon>Bacillati</taxon>
        <taxon>Bacillota</taxon>
        <taxon>Clostridia</taxon>
        <taxon>Eubacteriales</taxon>
        <taxon>Clostridiaceae</taxon>
        <taxon>Clostridium</taxon>
    </lineage>
</organism>
<dbReference type="Pfam" id="PF00639">
    <property type="entry name" value="Rotamase"/>
    <property type="match status" value="1"/>
</dbReference>
<dbReference type="AlphaFoldDB" id="A0A0A0I3S4"/>
<dbReference type="InterPro" id="IPR027304">
    <property type="entry name" value="Trigger_fact/SurA_dom_sf"/>
</dbReference>
<feature type="signal peptide" evidence="7">
    <location>
        <begin position="1"/>
        <end position="22"/>
    </location>
</feature>
<protein>
    <recommendedName>
        <fullName evidence="2">peptidylprolyl isomerase</fullName>
        <ecNumber evidence="2">5.2.1.8</ecNumber>
    </recommendedName>
</protein>
<comment type="caution">
    <text evidence="9">The sequence shown here is derived from an EMBL/GenBank/DDBJ whole genome shotgun (WGS) entry which is preliminary data.</text>
</comment>
<dbReference type="PROSITE" id="PS50198">
    <property type="entry name" value="PPIC_PPIASE_2"/>
    <property type="match status" value="1"/>
</dbReference>
<dbReference type="SUPFAM" id="SSF54534">
    <property type="entry name" value="FKBP-like"/>
    <property type="match status" value="1"/>
</dbReference>